<dbReference type="GO" id="GO:0016702">
    <property type="term" value="F:oxidoreductase activity, acting on single donors with incorporation of molecular oxygen, incorporation of two atoms of oxygen"/>
    <property type="evidence" value="ECO:0007669"/>
    <property type="project" value="InterPro"/>
</dbReference>
<dbReference type="CDD" id="cd03457">
    <property type="entry name" value="intradiol_dioxygenase_like"/>
    <property type="match status" value="1"/>
</dbReference>
<reference evidence="3" key="2">
    <citation type="submission" date="2021-04" db="EMBL/GenBank/DDBJ databases">
        <authorList>
            <person name="Gilroy R."/>
        </authorList>
    </citation>
    <scope>NUCLEOTIDE SEQUENCE</scope>
    <source>
        <strain evidence="3">CHK32-1732</strain>
    </source>
</reference>
<accession>A0A9D1RQM5</accession>
<dbReference type="InterPro" id="IPR015889">
    <property type="entry name" value="Intradiol_dOase_core"/>
</dbReference>
<dbReference type="InterPro" id="IPR006311">
    <property type="entry name" value="TAT_signal"/>
</dbReference>
<evidence type="ECO:0000313" key="4">
    <source>
        <dbReference type="Proteomes" id="UP000824190"/>
    </source>
</evidence>
<organism evidence="3 4">
    <name type="scientific">Candidatus Corynebacterium avicola</name>
    <dbReference type="NCBI Taxonomy" id="2838527"/>
    <lineage>
        <taxon>Bacteria</taxon>
        <taxon>Bacillati</taxon>
        <taxon>Actinomycetota</taxon>
        <taxon>Actinomycetes</taxon>
        <taxon>Mycobacteriales</taxon>
        <taxon>Corynebacteriaceae</taxon>
        <taxon>Corynebacterium</taxon>
    </lineage>
</organism>
<keyword evidence="3" id="KW-0560">Oxidoreductase</keyword>
<dbReference type="PROSITE" id="PS51318">
    <property type="entry name" value="TAT"/>
    <property type="match status" value="1"/>
</dbReference>
<protein>
    <submittedName>
        <fullName evidence="3">Intradiol ring-cleavage dioxygenase</fullName>
    </submittedName>
</protein>
<feature type="domain" description="Intradiol ring-cleavage dioxygenases" evidence="2">
    <location>
        <begin position="107"/>
        <end position="204"/>
    </location>
</feature>
<feature type="region of interest" description="Disordered" evidence="1">
    <location>
        <begin position="69"/>
        <end position="113"/>
    </location>
</feature>
<feature type="region of interest" description="Disordered" evidence="1">
    <location>
        <begin position="297"/>
        <end position="356"/>
    </location>
</feature>
<evidence type="ECO:0000313" key="3">
    <source>
        <dbReference type="EMBL" id="HIW91027.1"/>
    </source>
</evidence>
<comment type="caution">
    <text evidence="3">The sequence shown here is derived from an EMBL/GenBank/DDBJ whole genome shotgun (WGS) entry which is preliminary data.</text>
</comment>
<dbReference type="EMBL" id="DXGC01000049">
    <property type="protein sequence ID" value="HIW91027.1"/>
    <property type="molecule type" value="Genomic_DNA"/>
</dbReference>
<feature type="compositionally biased region" description="Low complexity" evidence="1">
    <location>
        <begin position="69"/>
        <end position="84"/>
    </location>
</feature>
<dbReference type="Proteomes" id="UP000824190">
    <property type="component" value="Unassembled WGS sequence"/>
</dbReference>
<dbReference type="GO" id="GO:0008199">
    <property type="term" value="F:ferric iron binding"/>
    <property type="evidence" value="ECO:0007669"/>
    <property type="project" value="InterPro"/>
</dbReference>
<dbReference type="SUPFAM" id="SSF49482">
    <property type="entry name" value="Aromatic compound dioxygenase"/>
    <property type="match status" value="1"/>
</dbReference>
<proteinExistence type="predicted"/>
<sequence length="356" mass="36430">MATGVPEPTQTPEGPAYEGRLLDRPDDEVVDQGVSFDVKTLMSRRMFLGVGAAGVGSLALVACSTDSSSSAATTSADSTSAAASGDLPSAEIPDETAGPYPADGSNGPDILSESGIERSDIRSNIGEDNPVDGVPLEFTLTITDMANDDAPFEGVAVYAWHCNALGEYSMYSEGVEDDTWLRGVQVADANGQVTYTSIVPACYTGRWPHIHFEVYPDIDSIDDAENAISTSQLAIPEDVATEVYELDTYEGSTENMSEVTLESDNVFGDDGGELQIATMSGDIDNGYTASLTVRVDTSTEPTGGAAPAGGGEGGPGGEPPEGGMGGEPPAGEPPAGSPGAESEDTGSTGSTEDSAA</sequence>
<keyword evidence="3" id="KW-0223">Dioxygenase</keyword>
<dbReference type="Gene3D" id="2.60.130.10">
    <property type="entry name" value="Aromatic compound dioxygenase"/>
    <property type="match status" value="1"/>
</dbReference>
<dbReference type="Pfam" id="PF00775">
    <property type="entry name" value="Dioxygenase_C"/>
    <property type="match status" value="1"/>
</dbReference>
<evidence type="ECO:0000256" key="1">
    <source>
        <dbReference type="SAM" id="MobiDB-lite"/>
    </source>
</evidence>
<feature type="region of interest" description="Disordered" evidence="1">
    <location>
        <begin position="1"/>
        <end position="28"/>
    </location>
</feature>
<dbReference type="AlphaFoldDB" id="A0A9D1RQM5"/>
<dbReference type="PANTHER" id="PTHR34315">
    <property type="match status" value="1"/>
</dbReference>
<dbReference type="InterPro" id="IPR000627">
    <property type="entry name" value="Intradiol_dOase_C"/>
</dbReference>
<feature type="compositionally biased region" description="Polar residues" evidence="1">
    <location>
        <begin position="345"/>
        <end position="356"/>
    </location>
</feature>
<evidence type="ECO:0000259" key="2">
    <source>
        <dbReference type="Pfam" id="PF00775"/>
    </source>
</evidence>
<gene>
    <name evidence="3" type="ORF">H9870_05120</name>
</gene>
<feature type="compositionally biased region" description="Gly residues" evidence="1">
    <location>
        <begin position="306"/>
        <end position="328"/>
    </location>
</feature>
<dbReference type="PANTHER" id="PTHR34315:SF1">
    <property type="entry name" value="INTRADIOL RING-CLEAVAGE DIOXYGENASES DOMAIN-CONTAINING PROTEIN-RELATED"/>
    <property type="match status" value="1"/>
</dbReference>
<reference evidence="3" key="1">
    <citation type="journal article" date="2021" name="PeerJ">
        <title>Extensive microbial diversity within the chicken gut microbiome revealed by metagenomics and culture.</title>
        <authorList>
            <person name="Gilroy R."/>
            <person name="Ravi A."/>
            <person name="Getino M."/>
            <person name="Pursley I."/>
            <person name="Horton D.L."/>
            <person name="Alikhan N.F."/>
            <person name="Baker D."/>
            <person name="Gharbi K."/>
            <person name="Hall N."/>
            <person name="Watson M."/>
            <person name="Adriaenssens E.M."/>
            <person name="Foster-Nyarko E."/>
            <person name="Jarju S."/>
            <person name="Secka A."/>
            <person name="Antonio M."/>
            <person name="Oren A."/>
            <person name="Chaudhuri R.R."/>
            <person name="La Ragione R."/>
            <person name="Hildebrand F."/>
            <person name="Pallen M.J."/>
        </authorList>
    </citation>
    <scope>NUCLEOTIDE SEQUENCE</scope>
    <source>
        <strain evidence="3">CHK32-1732</strain>
    </source>
</reference>
<name>A0A9D1RQM5_9CORY</name>